<dbReference type="GeneID" id="19123823"/>
<dbReference type="RefSeq" id="XP_007691779.1">
    <property type="nucleotide sequence ID" value="XM_007693589.1"/>
</dbReference>
<evidence type="ECO:0000256" key="1">
    <source>
        <dbReference type="SAM" id="SignalP"/>
    </source>
</evidence>
<evidence type="ECO:0000313" key="2">
    <source>
        <dbReference type="EMBL" id="EUC41695.1"/>
    </source>
</evidence>
<organism evidence="2 3">
    <name type="scientific">Bipolaris oryzae ATCC 44560</name>
    <dbReference type="NCBI Taxonomy" id="930090"/>
    <lineage>
        <taxon>Eukaryota</taxon>
        <taxon>Fungi</taxon>
        <taxon>Dikarya</taxon>
        <taxon>Ascomycota</taxon>
        <taxon>Pezizomycotina</taxon>
        <taxon>Dothideomycetes</taxon>
        <taxon>Pleosporomycetidae</taxon>
        <taxon>Pleosporales</taxon>
        <taxon>Pleosporineae</taxon>
        <taxon>Pleosporaceae</taxon>
        <taxon>Bipolaris</taxon>
    </lineage>
</organism>
<evidence type="ECO:0000313" key="3">
    <source>
        <dbReference type="Proteomes" id="UP000054032"/>
    </source>
</evidence>
<dbReference type="KEGG" id="bor:COCMIDRAFT_40153"/>
<keyword evidence="3" id="KW-1185">Reference proteome</keyword>
<dbReference type="Proteomes" id="UP000054032">
    <property type="component" value="Unassembled WGS sequence"/>
</dbReference>
<proteinExistence type="predicted"/>
<dbReference type="OrthoDB" id="5230873at2759"/>
<dbReference type="eggNOG" id="ENOG502T1F7">
    <property type="taxonomic scope" value="Eukaryota"/>
</dbReference>
<dbReference type="HOGENOM" id="CLU_100635_0_1_1"/>
<name>W6YVZ0_COCMI</name>
<protein>
    <submittedName>
        <fullName evidence="2">Uncharacterized protein</fullName>
    </submittedName>
</protein>
<reference evidence="2 3" key="1">
    <citation type="journal article" date="2013" name="PLoS Genet.">
        <title>Comparative genome structure, secondary metabolite, and effector coding capacity across Cochliobolus pathogens.</title>
        <authorList>
            <person name="Condon B.J."/>
            <person name="Leng Y."/>
            <person name="Wu D."/>
            <person name="Bushley K.E."/>
            <person name="Ohm R.A."/>
            <person name="Otillar R."/>
            <person name="Martin J."/>
            <person name="Schackwitz W."/>
            <person name="Grimwood J."/>
            <person name="MohdZainudin N."/>
            <person name="Xue C."/>
            <person name="Wang R."/>
            <person name="Manning V.A."/>
            <person name="Dhillon B."/>
            <person name="Tu Z.J."/>
            <person name="Steffenson B.J."/>
            <person name="Salamov A."/>
            <person name="Sun H."/>
            <person name="Lowry S."/>
            <person name="LaButti K."/>
            <person name="Han J."/>
            <person name="Copeland A."/>
            <person name="Lindquist E."/>
            <person name="Barry K."/>
            <person name="Schmutz J."/>
            <person name="Baker S.E."/>
            <person name="Ciuffetti L.M."/>
            <person name="Grigoriev I.V."/>
            <person name="Zhong S."/>
            <person name="Turgeon B.G."/>
        </authorList>
    </citation>
    <scope>NUCLEOTIDE SEQUENCE [LARGE SCALE GENOMIC DNA]</scope>
    <source>
        <strain evidence="2 3">ATCC 44560</strain>
    </source>
</reference>
<feature type="chain" id="PRO_5004886314" evidence="1">
    <location>
        <begin position="20"/>
        <end position="181"/>
    </location>
</feature>
<dbReference type="AlphaFoldDB" id="W6YVZ0"/>
<accession>W6YVZ0</accession>
<dbReference type="EMBL" id="KI964090">
    <property type="protein sequence ID" value="EUC41695.1"/>
    <property type="molecule type" value="Genomic_DNA"/>
</dbReference>
<gene>
    <name evidence="2" type="ORF">COCMIDRAFT_40153</name>
</gene>
<sequence length="181" mass="19344">MSALKSFALLSTLPFLALGATRRAAARNFIFYGYSDQFGGSPLIYSDGYAYVGSIDATNTTDAAIVNFTSTTNNEWLGSPNVTVPGHTSSWSNATFFIPTADDSDKRVGFLTSNSTIDGKAISGFRLYGSMAAFVTDDGQLVSAWTGLQVSQNLHRLYWNDTSLGQIPVTLTTVAPSNPSN</sequence>
<feature type="signal peptide" evidence="1">
    <location>
        <begin position="1"/>
        <end position="19"/>
    </location>
</feature>
<keyword evidence="1" id="KW-0732">Signal</keyword>